<dbReference type="Proteomes" id="UP000754750">
    <property type="component" value="Unassembled WGS sequence"/>
</dbReference>
<gene>
    <name evidence="2" type="ORF">E7512_13095</name>
</gene>
<organism evidence="2 3">
    <name type="scientific">Faecalispora sporosphaeroides</name>
    <dbReference type="NCBI Taxonomy" id="1549"/>
    <lineage>
        <taxon>Bacteria</taxon>
        <taxon>Bacillati</taxon>
        <taxon>Bacillota</taxon>
        <taxon>Clostridia</taxon>
        <taxon>Eubacteriales</taxon>
        <taxon>Oscillospiraceae</taxon>
        <taxon>Faecalispora</taxon>
    </lineage>
</organism>
<accession>A0A928KTR0</accession>
<protein>
    <submittedName>
        <fullName evidence="2">RidA family protein</fullName>
    </submittedName>
</protein>
<proteinExistence type="predicted"/>
<reference evidence="2" key="1">
    <citation type="submission" date="2019-04" db="EMBL/GenBank/DDBJ databases">
        <title>Evolution of Biomass-Degrading Anaerobic Consortia Revealed by Metagenomics.</title>
        <authorList>
            <person name="Peng X."/>
        </authorList>
    </citation>
    <scope>NUCLEOTIDE SEQUENCE</scope>
    <source>
        <strain evidence="2">SIG551</strain>
    </source>
</reference>
<dbReference type="EMBL" id="SVNY01000007">
    <property type="protein sequence ID" value="MBE6834488.1"/>
    <property type="molecule type" value="Genomic_DNA"/>
</dbReference>
<dbReference type="CDD" id="cd02199">
    <property type="entry name" value="YjgF_YER057c_UK114_like_1"/>
    <property type="match status" value="1"/>
</dbReference>
<dbReference type="PANTHER" id="PTHR43760">
    <property type="entry name" value="ENDORIBONUCLEASE-RELATED"/>
    <property type="match status" value="1"/>
</dbReference>
<name>A0A928KTR0_9FIRM</name>
<dbReference type="PANTHER" id="PTHR43760:SF1">
    <property type="entry name" value="ENDORIBONUCLEASE L-PSP_CHORISMATE MUTASE-LIKE DOMAIN-CONTAINING PROTEIN"/>
    <property type="match status" value="1"/>
</dbReference>
<dbReference type="Gene3D" id="3.30.1330.40">
    <property type="entry name" value="RutC-like"/>
    <property type="match status" value="1"/>
</dbReference>
<dbReference type="AlphaFoldDB" id="A0A928KTR0"/>
<dbReference type="Pfam" id="PF14588">
    <property type="entry name" value="YjgF_endoribonc"/>
    <property type="match status" value="1"/>
</dbReference>
<dbReference type="InterPro" id="IPR035959">
    <property type="entry name" value="RutC-like_sf"/>
</dbReference>
<dbReference type="SUPFAM" id="SSF55298">
    <property type="entry name" value="YjgF-like"/>
    <property type="match status" value="1"/>
</dbReference>
<dbReference type="InterPro" id="IPR013813">
    <property type="entry name" value="Endoribo_LPSP/chorism_mut-like"/>
</dbReference>
<comment type="caution">
    <text evidence="2">The sequence shown here is derived from an EMBL/GenBank/DDBJ whole genome shotgun (WGS) entry which is preliminary data.</text>
</comment>
<dbReference type="RefSeq" id="WP_020073867.1">
    <property type="nucleotide sequence ID" value="NZ_SVNY01000007.1"/>
</dbReference>
<evidence type="ECO:0000259" key="1">
    <source>
        <dbReference type="Pfam" id="PF14588"/>
    </source>
</evidence>
<sequence length="160" mass="16580">MSITEKLKELGIELPGFNPPAANYSPAIRTGDFIFTAGQTPKQGGKLVLTGKVGVEVSEEQTYEAVKTCALNCLTIVDYYAGGLDNVAAIVKLTVFLNTEPGFADHAKIGNGASDLFVSVFGAHGCAARSAVGVASLPGNAPCEIELVVRLKDASIPPKG</sequence>
<evidence type="ECO:0000313" key="2">
    <source>
        <dbReference type="EMBL" id="MBE6834488.1"/>
    </source>
</evidence>
<feature type="domain" description="Endoribonuclease L-PSP/chorismate mutase-like" evidence="1">
    <location>
        <begin position="7"/>
        <end position="148"/>
    </location>
</feature>
<evidence type="ECO:0000313" key="3">
    <source>
        <dbReference type="Proteomes" id="UP000754750"/>
    </source>
</evidence>